<protein>
    <submittedName>
        <fullName evidence="1">Uncharacterized protein</fullName>
    </submittedName>
</protein>
<evidence type="ECO:0000313" key="1">
    <source>
        <dbReference type="EMBL" id="KAK7283201.1"/>
    </source>
</evidence>
<sequence length="72" mass="8249">MMMACGGRGSCFSKGIKMSRHFFKHNKHSNKDDWLCSLTQFNRIDSNKKQEMANRASFSNFESNGCYIACSK</sequence>
<dbReference type="AlphaFoldDB" id="A0AAN9INF3"/>
<comment type="caution">
    <text evidence="1">The sequence shown here is derived from an EMBL/GenBank/DDBJ whole genome shotgun (WGS) entry which is preliminary data.</text>
</comment>
<name>A0AAN9INF3_CROPI</name>
<keyword evidence="2" id="KW-1185">Reference proteome</keyword>
<dbReference type="Proteomes" id="UP001372338">
    <property type="component" value="Unassembled WGS sequence"/>
</dbReference>
<organism evidence="1 2">
    <name type="scientific">Crotalaria pallida</name>
    <name type="common">Smooth rattlebox</name>
    <name type="synonym">Crotalaria striata</name>
    <dbReference type="NCBI Taxonomy" id="3830"/>
    <lineage>
        <taxon>Eukaryota</taxon>
        <taxon>Viridiplantae</taxon>
        <taxon>Streptophyta</taxon>
        <taxon>Embryophyta</taxon>
        <taxon>Tracheophyta</taxon>
        <taxon>Spermatophyta</taxon>
        <taxon>Magnoliopsida</taxon>
        <taxon>eudicotyledons</taxon>
        <taxon>Gunneridae</taxon>
        <taxon>Pentapetalae</taxon>
        <taxon>rosids</taxon>
        <taxon>fabids</taxon>
        <taxon>Fabales</taxon>
        <taxon>Fabaceae</taxon>
        <taxon>Papilionoideae</taxon>
        <taxon>50 kb inversion clade</taxon>
        <taxon>genistoids sensu lato</taxon>
        <taxon>core genistoids</taxon>
        <taxon>Crotalarieae</taxon>
        <taxon>Crotalaria</taxon>
    </lineage>
</organism>
<evidence type="ECO:0000313" key="2">
    <source>
        <dbReference type="Proteomes" id="UP001372338"/>
    </source>
</evidence>
<gene>
    <name evidence="1" type="ORF">RIF29_12572</name>
</gene>
<proteinExistence type="predicted"/>
<reference evidence="1 2" key="1">
    <citation type="submission" date="2024-01" db="EMBL/GenBank/DDBJ databases">
        <title>The genomes of 5 underutilized Papilionoideae crops provide insights into root nodulation and disease resistanc.</title>
        <authorList>
            <person name="Yuan L."/>
        </authorList>
    </citation>
    <scope>NUCLEOTIDE SEQUENCE [LARGE SCALE GENOMIC DNA]</scope>
    <source>
        <strain evidence="1">ZHUSHIDOU_FW_LH</strain>
        <tissue evidence="1">Leaf</tissue>
    </source>
</reference>
<dbReference type="EMBL" id="JAYWIO010000002">
    <property type="protein sequence ID" value="KAK7283201.1"/>
    <property type="molecule type" value="Genomic_DNA"/>
</dbReference>
<accession>A0AAN9INF3</accession>